<evidence type="ECO:0000256" key="1">
    <source>
        <dbReference type="SAM" id="Phobius"/>
    </source>
</evidence>
<name>A0A0A5G7P8_9BACI</name>
<accession>A0A0A5G7P8</accession>
<feature type="transmembrane region" description="Helical" evidence="1">
    <location>
        <begin position="7"/>
        <end position="26"/>
    </location>
</feature>
<dbReference type="RefSeq" id="WP_027446892.1">
    <property type="nucleotide sequence ID" value="NZ_AULJ01000043.1"/>
</dbReference>
<proteinExistence type="predicted"/>
<gene>
    <name evidence="2" type="ORF">N783_10510</name>
</gene>
<dbReference type="AlphaFoldDB" id="A0A0A5G7P8"/>
<keyword evidence="1" id="KW-0472">Membrane</keyword>
<dbReference type="Proteomes" id="UP000030403">
    <property type="component" value="Unassembled WGS sequence"/>
</dbReference>
<feature type="transmembrane region" description="Helical" evidence="1">
    <location>
        <begin position="239"/>
        <end position="263"/>
    </location>
</feature>
<keyword evidence="1" id="KW-1133">Transmembrane helix</keyword>
<dbReference type="EMBL" id="AVPF01000026">
    <property type="protein sequence ID" value="KGX87125.1"/>
    <property type="molecule type" value="Genomic_DNA"/>
</dbReference>
<dbReference type="Pfam" id="PF09586">
    <property type="entry name" value="YfhO"/>
    <property type="match status" value="1"/>
</dbReference>
<organism evidence="2 3">
    <name type="scientific">Pontibacillus marinus BH030004 = DSM 16465</name>
    <dbReference type="NCBI Taxonomy" id="1385511"/>
    <lineage>
        <taxon>Bacteria</taxon>
        <taxon>Bacillati</taxon>
        <taxon>Bacillota</taxon>
        <taxon>Bacilli</taxon>
        <taxon>Bacillales</taxon>
        <taxon>Bacillaceae</taxon>
        <taxon>Pontibacillus</taxon>
    </lineage>
</organism>
<feature type="transmembrane region" description="Helical" evidence="1">
    <location>
        <begin position="313"/>
        <end position="334"/>
    </location>
</feature>
<feature type="transmembrane region" description="Helical" evidence="1">
    <location>
        <begin position="190"/>
        <end position="219"/>
    </location>
</feature>
<keyword evidence="1" id="KW-0812">Transmembrane</keyword>
<feature type="transmembrane region" description="Helical" evidence="1">
    <location>
        <begin position="165"/>
        <end position="184"/>
    </location>
</feature>
<comment type="caution">
    <text evidence="2">The sequence shown here is derived from an EMBL/GenBank/DDBJ whole genome shotgun (WGS) entry which is preliminary data.</text>
</comment>
<feature type="transmembrane region" description="Helical" evidence="1">
    <location>
        <begin position="346"/>
        <end position="364"/>
    </location>
</feature>
<protein>
    <recommendedName>
        <fullName evidence="4">YfhO family protein</fullName>
    </recommendedName>
</protein>
<feature type="transmembrane region" description="Helical" evidence="1">
    <location>
        <begin position="76"/>
        <end position="96"/>
    </location>
</feature>
<dbReference type="OrthoDB" id="9815466at2"/>
<dbReference type="InterPro" id="IPR018580">
    <property type="entry name" value="Uncharacterised_YfhO"/>
</dbReference>
<feature type="transmembrane region" description="Helical" evidence="1">
    <location>
        <begin position="139"/>
        <end position="158"/>
    </location>
</feature>
<dbReference type="STRING" id="1385511.GCA_000425225_03282"/>
<feature type="transmembrane region" description="Helical" evidence="1">
    <location>
        <begin position="836"/>
        <end position="856"/>
    </location>
</feature>
<reference evidence="2 3" key="1">
    <citation type="submission" date="2013-08" db="EMBL/GenBank/DDBJ databases">
        <authorList>
            <person name="Huang J."/>
            <person name="Wang G."/>
        </authorList>
    </citation>
    <scope>NUCLEOTIDE SEQUENCE [LARGE SCALE GENOMIC DNA]</scope>
    <source>
        <strain evidence="2 3">BH030004</strain>
    </source>
</reference>
<feature type="transmembrane region" description="Helical" evidence="1">
    <location>
        <begin position="398"/>
        <end position="416"/>
    </location>
</feature>
<evidence type="ECO:0008006" key="4">
    <source>
        <dbReference type="Google" id="ProtNLM"/>
    </source>
</evidence>
<feature type="transmembrane region" description="Helical" evidence="1">
    <location>
        <begin position="371"/>
        <end position="392"/>
    </location>
</feature>
<dbReference type="PANTHER" id="PTHR38454">
    <property type="entry name" value="INTEGRAL MEMBRANE PROTEIN-RELATED"/>
    <property type="match status" value="1"/>
</dbReference>
<evidence type="ECO:0000313" key="2">
    <source>
        <dbReference type="EMBL" id="KGX87125.1"/>
    </source>
</evidence>
<feature type="transmembrane region" description="Helical" evidence="1">
    <location>
        <begin position="283"/>
        <end position="306"/>
    </location>
</feature>
<dbReference type="eggNOG" id="COG4485">
    <property type="taxonomic scope" value="Bacteria"/>
</dbReference>
<keyword evidence="3" id="KW-1185">Reference proteome</keyword>
<dbReference type="PANTHER" id="PTHR38454:SF1">
    <property type="entry name" value="INTEGRAL MEMBRANE PROTEIN"/>
    <property type="match status" value="1"/>
</dbReference>
<feature type="transmembrane region" description="Helical" evidence="1">
    <location>
        <begin position="108"/>
        <end position="133"/>
    </location>
</feature>
<sequence>MSKRSWIALVSGSLMVSVLSHLFFLYKWGEGSFMTGPNDGLNQMLPFKQFIYENYTSGNLFYSLQFGFGGDFYGQLGYYFSTNLFFIMTIIVVFLLELLHIIEQPDVLFWAQAIVFTSIIRMTLVITLTTLVFKYFSFRSMPAFVGASLYGSSVIYFRHATYWEFFADAFLFIPLLVLGVEKIIREGKPAWFVFVVAATIFNNFYFAYINFIFIGIYILFRWMIPLNENESHKLKQVKLFATSGVLGFGISSIAFIPTIYAYFQNYRPSFNQEIPLFDLSDNILLNSYTFLLSTIVVLFLFMFSFYKNNLFRLFAALTLLLIVFHFSPFMGSAFNGFSAPRNRFEYVAFFTAGGMVAAGLQLLQQTKLLRLLIASLLTCVAYILCGFFDQTYSISTIYDQYMIALPIFMITAFFLLNLRNQKVWITACVLVLLANAGMVNVYQYDKIYKAAGVEDTTKQYITSDGYYSEAQREIVERVKKQDTSPFYRFQWRGADERNNIPLIQDFYGTSVYSSILNQNILFWYYKDLEIDMKHESISRYSGFGDRANVFSLLRGKYFMVKKGDDRNIPYGFEHYMENQEYQVYRNTNILPFVRTTSTVYSEKTLEKVPIVAREQAMLDGVIVKDPEGKTKKPNHLVNLLDQVEVEAVGATYEDGQLKVTEEKGGIDLNISSLPKEAKDLYVSFYLQNNDKDAPLFHLSVNDFETARKSRSSFYRTGMNDITIRVPKDDQISIRVPKGSYTLEELDLYHENYRTLERAAKKSNPPSDVKINGNHIQIEVENSQNARYLTIPVPYEKGWHVEVNGEKKKVQETNYAFLGVKLEQGTNHISFTYYPPYFKVLLAVSILSLVCSILWVLMRKYKS</sequence>
<feature type="transmembrane region" description="Helical" evidence="1">
    <location>
        <begin position="423"/>
        <end position="442"/>
    </location>
</feature>
<evidence type="ECO:0000313" key="3">
    <source>
        <dbReference type="Proteomes" id="UP000030403"/>
    </source>
</evidence>